<dbReference type="AlphaFoldDB" id="A0A951QBJ6"/>
<evidence type="ECO:0000313" key="1">
    <source>
        <dbReference type="EMBL" id="MBW4660252.1"/>
    </source>
</evidence>
<sequence length="184" mass="21507">MGKRFDKKIGLYTVPSERTSIYIADLAEYNDGNLEGDWFEIDDSTTVEDVHAAIKEILERGVSDGSPHEEWAIHDYNNIPLDSEYPDIELVLKVASLVRKHSYEEVAAFLKHFDETQIDDFERRAMGIYSSEEEYLDEVNDFSSIPEKFLTYLDYKKMFRDYELSGEIIREDVFGGDFILFYNH</sequence>
<dbReference type="Pfam" id="PF07275">
    <property type="entry name" value="ArdA"/>
    <property type="match status" value="1"/>
</dbReference>
<evidence type="ECO:0000313" key="2">
    <source>
        <dbReference type="Proteomes" id="UP000757435"/>
    </source>
</evidence>
<gene>
    <name evidence="1" type="ORF">KME15_16375</name>
</gene>
<dbReference type="InterPro" id="IPR009899">
    <property type="entry name" value="ArdA"/>
</dbReference>
<protein>
    <submittedName>
        <fullName evidence="1">Antirestriction protein ArdA</fullName>
    </submittedName>
</protein>
<organism evidence="1 2">
    <name type="scientific">Drouetiella hepatica Uher 2000/2452</name>
    <dbReference type="NCBI Taxonomy" id="904376"/>
    <lineage>
        <taxon>Bacteria</taxon>
        <taxon>Bacillati</taxon>
        <taxon>Cyanobacteriota</taxon>
        <taxon>Cyanophyceae</taxon>
        <taxon>Oculatellales</taxon>
        <taxon>Oculatellaceae</taxon>
        <taxon>Drouetiella</taxon>
    </lineage>
</organism>
<proteinExistence type="predicted"/>
<dbReference type="InterPro" id="IPR041895">
    <property type="entry name" value="ArdA_dom1"/>
</dbReference>
<accession>A0A951QBJ6</accession>
<dbReference type="Gene3D" id="3.10.20.480">
    <property type="entry name" value="Antirestriction protein ArdA, domain 1"/>
    <property type="match status" value="1"/>
</dbReference>
<dbReference type="Proteomes" id="UP000757435">
    <property type="component" value="Unassembled WGS sequence"/>
</dbReference>
<comment type="caution">
    <text evidence="1">The sequence shown here is derived from an EMBL/GenBank/DDBJ whole genome shotgun (WGS) entry which is preliminary data.</text>
</comment>
<dbReference type="Gene3D" id="1.10.10.1190">
    <property type="entry name" value="Antirestriction protein ArdA, domain 3"/>
    <property type="match status" value="1"/>
</dbReference>
<dbReference type="EMBL" id="JAHHHD010000019">
    <property type="protein sequence ID" value="MBW4660252.1"/>
    <property type="molecule type" value="Genomic_DNA"/>
</dbReference>
<reference evidence="1" key="1">
    <citation type="submission" date="2021-05" db="EMBL/GenBank/DDBJ databases">
        <authorList>
            <person name="Pietrasiak N."/>
            <person name="Ward R."/>
            <person name="Stajich J.E."/>
            <person name="Kurbessoian T."/>
        </authorList>
    </citation>
    <scope>NUCLEOTIDE SEQUENCE</scope>
    <source>
        <strain evidence="1">UHER 2000/2452</strain>
    </source>
</reference>
<name>A0A951QBJ6_9CYAN</name>
<dbReference type="InterPro" id="IPR041893">
    <property type="entry name" value="ArdA_dom3"/>
</dbReference>
<reference evidence="1" key="2">
    <citation type="journal article" date="2022" name="Microbiol. Resour. Announc.">
        <title>Metagenome Sequencing to Explore Phylogenomics of Terrestrial Cyanobacteria.</title>
        <authorList>
            <person name="Ward R.D."/>
            <person name="Stajich J.E."/>
            <person name="Johansen J.R."/>
            <person name="Huntemann M."/>
            <person name="Clum A."/>
            <person name="Foster B."/>
            <person name="Foster B."/>
            <person name="Roux S."/>
            <person name="Palaniappan K."/>
            <person name="Varghese N."/>
            <person name="Mukherjee S."/>
            <person name="Reddy T.B.K."/>
            <person name="Daum C."/>
            <person name="Copeland A."/>
            <person name="Chen I.A."/>
            <person name="Ivanova N.N."/>
            <person name="Kyrpides N.C."/>
            <person name="Shapiro N."/>
            <person name="Eloe-Fadrosh E.A."/>
            <person name="Pietrasiak N."/>
        </authorList>
    </citation>
    <scope>NUCLEOTIDE SEQUENCE</scope>
    <source>
        <strain evidence="1">UHER 2000/2452</strain>
    </source>
</reference>